<dbReference type="InterPro" id="IPR000215">
    <property type="entry name" value="Serpin_fam"/>
</dbReference>
<keyword evidence="5" id="KW-0325">Glycoprotein</keyword>
<evidence type="ECO:0000259" key="12">
    <source>
        <dbReference type="SMART" id="SM00093"/>
    </source>
</evidence>
<dbReference type="InterPro" id="IPR036186">
    <property type="entry name" value="Serpin_sf"/>
</dbReference>
<dbReference type="SUPFAM" id="SSF56574">
    <property type="entry name" value="Serpins"/>
    <property type="match status" value="1"/>
</dbReference>
<evidence type="ECO:0000256" key="11">
    <source>
        <dbReference type="SAM" id="SignalP"/>
    </source>
</evidence>
<evidence type="ECO:0000313" key="15">
    <source>
        <dbReference type="RefSeq" id="XP_030647432.1"/>
    </source>
</evidence>
<evidence type="ECO:0000256" key="7">
    <source>
        <dbReference type="ARBA" id="ARBA00039512"/>
    </source>
</evidence>
<dbReference type="SMART" id="SM00093">
    <property type="entry name" value="SERPIN"/>
    <property type="match status" value="1"/>
</dbReference>
<evidence type="ECO:0000313" key="16">
    <source>
        <dbReference type="RefSeq" id="XP_030647433.1"/>
    </source>
</evidence>
<dbReference type="Proteomes" id="UP000504632">
    <property type="component" value="Chromosome 14"/>
</dbReference>
<dbReference type="GO" id="GO:0004867">
    <property type="term" value="F:serine-type endopeptidase inhibitor activity"/>
    <property type="evidence" value="ECO:0007669"/>
    <property type="project" value="InterPro"/>
</dbReference>
<dbReference type="RefSeq" id="XP_030647433.1">
    <property type="nucleotide sequence ID" value="XM_030791573.1"/>
</dbReference>
<comment type="function">
    <text evidence="6">Major thyroid hormone transport protein in serum.</text>
</comment>
<feature type="chain" id="PRO_5044642801" description="Thyroxine-binding globulin" evidence="11">
    <location>
        <begin position="30"/>
        <end position="420"/>
    </location>
</feature>
<evidence type="ECO:0000256" key="4">
    <source>
        <dbReference type="ARBA" id="ARBA00022729"/>
    </source>
</evidence>
<evidence type="ECO:0000256" key="3">
    <source>
        <dbReference type="ARBA" id="ARBA00022525"/>
    </source>
</evidence>
<dbReference type="PANTHER" id="PTHR11461:SF375">
    <property type="entry name" value="THYROXINE-BINDING GLOBULIN"/>
    <property type="match status" value="1"/>
</dbReference>
<dbReference type="Pfam" id="PF00079">
    <property type="entry name" value="Serpin"/>
    <property type="match status" value="1"/>
</dbReference>
<feature type="signal peptide" evidence="11">
    <location>
        <begin position="1"/>
        <end position="29"/>
    </location>
</feature>
<evidence type="ECO:0000256" key="6">
    <source>
        <dbReference type="ARBA" id="ARBA00037352"/>
    </source>
</evidence>
<comment type="similarity">
    <text evidence="2 10">Belongs to the serpin family.</text>
</comment>
<evidence type="ECO:0000256" key="1">
    <source>
        <dbReference type="ARBA" id="ARBA00004613"/>
    </source>
</evidence>
<comment type="subcellular location">
    <subcellularLocation>
        <location evidence="1">Secreted</location>
    </subcellularLocation>
</comment>
<keyword evidence="4 11" id="KW-0732">Signal</keyword>
<organism evidence="13 16">
    <name type="scientific">Chanos chanos</name>
    <name type="common">Milkfish</name>
    <name type="synonym">Mugil chanos</name>
    <dbReference type="NCBI Taxonomy" id="29144"/>
    <lineage>
        <taxon>Eukaryota</taxon>
        <taxon>Metazoa</taxon>
        <taxon>Chordata</taxon>
        <taxon>Craniata</taxon>
        <taxon>Vertebrata</taxon>
        <taxon>Euteleostomi</taxon>
        <taxon>Actinopterygii</taxon>
        <taxon>Neopterygii</taxon>
        <taxon>Teleostei</taxon>
        <taxon>Ostariophysi</taxon>
        <taxon>Gonorynchiformes</taxon>
        <taxon>Chanidae</taxon>
        <taxon>Chanos</taxon>
    </lineage>
</organism>
<proteinExistence type="inferred from homology"/>
<reference evidence="14 15" key="1">
    <citation type="submission" date="2025-04" db="UniProtKB">
        <authorList>
            <consortium name="RefSeq"/>
        </authorList>
    </citation>
    <scope>IDENTIFICATION</scope>
</reference>
<dbReference type="RefSeq" id="XP_030647432.1">
    <property type="nucleotide sequence ID" value="XM_030791572.1"/>
</dbReference>
<dbReference type="FunFam" id="2.30.39.10:FF:000003">
    <property type="entry name" value="alpha-1-antitrypsin isoform X1"/>
    <property type="match status" value="1"/>
</dbReference>
<name>A0A6J2WT48_CHACN</name>
<evidence type="ECO:0000313" key="13">
    <source>
        <dbReference type="Proteomes" id="UP000504632"/>
    </source>
</evidence>
<accession>A0A6J2WT48</accession>
<evidence type="ECO:0000256" key="9">
    <source>
        <dbReference type="ARBA" id="ARBA00043177"/>
    </source>
</evidence>
<dbReference type="Gene3D" id="2.10.310.10">
    <property type="entry name" value="Serpins superfamily"/>
    <property type="match status" value="1"/>
</dbReference>
<dbReference type="InterPro" id="IPR042178">
    <property type="entry name" value="Serpin_sf_1"/>
</dbReference>
<keyword evidence="13" id="KW-1185">Reference proteome</keyword>
<sequence>MLWYTTLGIMFANILWISALAPLLSVVHADHKDLSDHDQHNHLNNGSQNVYQTNNDFAFRLYNQIAANPDFQSKNLFLSPLSISMALAAVSLGARGKTHCQIFRGLGFNESDVTDKQVHQTFLNLLKNLNERKRVELKSGSVMFINESFKIHPEFLEDVKRFYLSDGFTTDFTKPAEAADMINNYMKEKTHGKIKEMVGKDISPMTVLVLLNYIYFKGKWASQFDPEDTNERDFHVNAKTTVPVQMMSKEGFFEVLYDPTFSATVLNLHYNDSISMMLVLPHKRLKVLEKRIGPDHLAEWRTKMRKRPCMIYIPKLSIRTSFSLNNILDKLGMSDMFTDIANFTGISDDPLEVSEVKHKATLDVDEVGAVAAGLTEVVFMQRTVRPMDVLEFNRPFMIFIIHNDANIILFMGKILNPLEN</sequence>
<dbReference type="InterPro" id="IPR023795">
    <property type="entry name" value="Serpin_CS"/>
</dbReference>
<dbReference type="OrthoDB" id="671595at2759"/>
<protein>
    <recommendedName>
        <fullName evidence="7">Thyroxine-binding globulin</fullName>
    </recommendedName>
    <alternativeName>
        <fullName evidence="9">Serpin A7</fullName>
    </alternativeName>
    <alternativeName>
        <fullName evidence="8">T4-binding globulin</fullName>
    </alternativeName>
</protein>
<dbReference type="PANTHER" id="PTHR11461">
    <property type="entry name" value="SERINE PROTEASE INHIBITOR, SERPIN"/>
    <property type="match status" value="1"/>
</dbReference>
<keyword evidence="3" id="KW-0964">Secreted</keyword>
<evidence type="ECO:0000256" key="10">
    <source>
        <dbReference type="RuleBase" id="RU000411"/>
    </source>
</evidence>
<dbReference type="AlphaFoldDB" id="A0A6J2WT48"/>
<dbReference type="PROSITE" id="PS00284">
    <property type="entry name" value="SERPIN"/>
    <property type="match status" value="1"/>
</dbReference>
<dbReference type="PRINTS" id="PR00780">
    <property type="entry name" value="LEUSERPINII"/>
</dbReference>
<feature type="domain" description="Serpin" evidence="12">
    <location>
        <begin position="59"/>
        <end position="417"/>
    </location>
</feature>
<dbReference type="Gene3D" id="2.30.39.10">
    <property type="entry name" value="Alpha-1-antitrypsin, domain 1"/>
    <property type="match status" value="1"/>
</dbReference>
<dbReference type="FunFam" id="3.30.497.10:FF:000001">
    <property type="entry name" value="Serine protease inhibitor"/>
    <property type="match status" value="1"/>
</dbReference>
<dbReference type="RefSeq" id="XP_030647431.1">
    <property type="nucleotide sequence ID" value="XM_030791571.1"/>
</dbReference>
<evidence type="ECO:0000256" key="8">
    <source>
        <dbReference type="ARBA" id="ARBA00042967"/>
    </source>
</evidence>
<evidence type="ECO:0000313" key="14">
    <source>
        <dbReference type="RefSeq" id="XP_030647431.1"/>
    </source>
</evidence>
<evidence type="ECO:0000256" key="5">
    <source>
        <dbReference type="ARBA" id="ARBA00023180"/>
    </source>
</evidence>
<dbReference type="InterPro" id="IPR042185">
    <property type="entry name" value="Serpin_sf_2"/>
</dbReference>
<dbReference type="GO" id="GO:0005615">
    <property type="term" value="C:extracellular space"/>
    <property type="evidence" value="ECO:0007669"/>
    <property type="project" value="InterPro"/>
</dbReference>
<dbReference type="InterPro" id="IPR023796">
    <property type="entry name" value="Serpin_dom"/>
</dbReference>
<evidence type="ECO:0000256" key="2">
    <source>
        <dbReference type="ARBA" id="ARBA00009500"/>
    </source>
</evidence>
<dbReference type="GeneID" id="115827670"/>
<gene>
    <name evidence="14 15 16" type="primary">LOC115827670</name>
</gene>
<dbReference type="Gene3D" id="3.30.497.10">
    <property type="entry name" value="Antithrombin, subunit I, domain 2"/>
    <property type="match status" value="1"/>
</dbReference>